<feature type="transmembrane region" description="Helical" evidence="1">
    <location>
        <begin position="61"/>
        <end position="83"/>
    </location>
</feature>
<dbReference type="RefSeq" id="WP_229955995.1">
    <property type="nucleotide sequence ID" value="NZ_BAAAEM010000002.1"/>
</dbReference>
<feature type="transmembrane region" description="Helical" evidence="1">
    <location>
        <begin position="188"/>
        <end position="210"/>
    </location>
</feature>
<dbReference type="PANTHER" id="PTHR37422">
    <property type="entry name" value="TEICHURONIC ACID BIOSYNTHESIS PROTEIN TUAE"/>
    <property type="match status" value="1"/>
</dbReference>
<dbReference type="PANTHER" id="PTHR37422:SF13">
    <property type="entry name" value="LIPOPOLYSACCHARIDE BIOSYNTHESIS PROTEIN PA4999-RELATED"/>
    <property type="match status" value="1"/>
</dbReference>
<proteinExistence type="predicted"/>
<keyword evidence="1" id="KW-0472">Membrane</keyword>
<keyword evidence="1" id="KW-1133">Transmembrane helix</keyword>
<evidence type="ECO:0000313" key="3">
    <source>
        <dbReference type="Proteomes" id="UP001500713"/>
    </source>
</evidence>
<feature type="transmembrane region" description="Helical" evidence="1">
    <location>
        <begin position="256"/>
        <end position="276"/>
    </location>
</feature>
<comment type="caution">
    <text evidence="2">The sequence shown here is derived from an EMBL/GenBank/DDBJ whole genome shotgun (WGS) entry which is preliminary data.</text>
</comment>
<dbReference type="InterPro" id="IPR051533">
    <property type="entry name" value="WaaL-like"/>
</dbReference>
<dbReference type="Proteomes" id="UP001500713">
    <property type="component" value="Unassembled WGS sequence"/>
</dbReference>
<name>A0ABN1AEA9_9SPHN</name>
<dbReference type="EMBL" id="BAAAEM010000002">
    <property type="protein sequence ID" value="GAA0474383.1"/>
    <property type="molecule type" value="Genomic_DNA"/>
</dbReference>
<feature type="transmembrane region" description="Helical" evidence="1">
    <location>
        <begin position="353"/>
        <end position="375"/>
    </location>
</feature>
<feature type="transmembrane region" description="Helical" evidence="1">
    <location>
        <begin position="412"/>
        <end position="427"/>
    </location>
</feature>
<accession>A0ABN1AEA9</accession>
<organism evidence="2 3">
    <name type="scientific">Parasphingorhabdus litoris</name>
    <dbReference type="NCBI Taxonomy" id="394733"/>
    <lineage>
        <taxon>Bacteria</taxon>
        <taxon>Pseudomonadati</taxon>
        <taxon>Pseudomonadota</taxon>
        <taxon>Alphaproteobacteria</taxon>
        <taxon>Sphingomonadales</taxon>
        <taxon>Sphingomonadaceae</taxon>
        <taxon>Parasphingorhabdus</taxon>
    </lineage>
</organism>
<gene>
    <name evidence="2" type="ORF">GCM10009096_14850</name>
</gene>
<feature type="transmembrane region" description="Helical" evidence="1">
    <location>
        <begin position="95"/>
        <end position="113"/>
    </location>
</feature>
<feature type="transmembrane region" description="Helical" evidence="1">
    <location>
        <begin position="6"/>
        <end position="26"/>
    </location>
</feature>
<feature type="transmembrane region" description="Helical" evidence="1">
    <location>
        <begin position="119"/>
        <end position="136"/>
    </location>
</feature>
<evidence type="ECO:0008006" key="4">
    <source>
        <dbReference type="Google" id="ProtNLM"/>
    </source>
</evidence>
<reference evidence="2 3" key="1">
    <citation type="journal article" date="2019" name="Int. J. Syst. Evol. Microbiol.">
        <title>The Global Catalogue of Microorganisms (GCM) 10K type strain sequencing project: providing services to taxonomists for standard genome sequencing and annotation.</title>
        <authorList>
            <consortium name="The Broad Institute Genomics Platform"/>
            <consortium name="The Broad Institute Genome Sequencing Center for Infectious Disease"/>
            <person name="Wu L."/>
            <person name="Ma J."/>
        </authorList>
    </citation>
    <scope>NUCLEOTIDE SEQUENCE [LARGE SCALE GENOMIC DNA]</scope>
    <source>
        <strain evidence="2 3">JCM 14162</strain>
    </source>
</reference>
<keyword evidence="1" id="KW-0812">Transmembrane</keyword>
<evidence type="ECO:0000313" key="2">
    <source>
        <dbReference type="EMBL" id="GAA0474383.1"/>
    </source>
</evidence>
<feature type="transmembrane region" description="Helical" evidence="1">
    <location>
        <begin position="38"/>
        <end position="55"/>
    </location>
</feature>
<keyword evidence="3" id="KW-1185">Reference proteome</keyword>
<protein>
    <recommendedName>
        <fullName evidence="4">O-antigen ligase domain-containing protein</fullName>
    </recommendedName>
</protein>
<evidence type="ECO:0000256" key="1">
    <source>
        <dbReference type="SAM" id="Phobius"/>
    </source>
</evidence>
<sequence length="443" mass="48786">MDGGAPSLPLPLLALVAALLAVPMVVALKKVRGYPARFVIFAIWLRYIMSAFHEITFSPVIAGLSLNALGSIAIAGLGLMLVAPRHFLLKPLLPIYALVLLSLISAAANDGLFTALNAAVKHLYFMVLMIAVYRALLENEGARFFTPLLWAFAPLLVFQFLSIGLGAVKASEFDGSSSYIGGYNHEATFSIAMATFFVVACFAVTLPRLIQAGLSAVLLGGIVLANYRTTMLAVLPLAAIQLVSSTMFSFVREQRVILAIIISLVTLVGIFILAGFSAERFNDLTVFFGDPGQYIKPQAEFSFDERRLLSGRIYIWSGYIYAWLDGSTLNHLIGFGPDSWEEIFKVYPHNTIVAYLYELGWAGVFLLLVFWFIMAKLAFQAPAEDRATLLFAHLSFLFMNLSTMALWQIEGVIFYAIICGFSLFRKVETGAKRSYFKASLRPV</sequence>
<feature type="transmembrane region" description="Helical" evidence="1">
    <location>
        <begin position="148"/>
        <end position="168"/>
    </location>
</feature>